<dbReference type="Proteomes" id="UP000008064">
    <property type="component" value="Unassembled WGS sequence"/>
</dbReference>
<evidence type="ECO:0000259" key="2">
    <source>
        <dbReference type="Pfam" id="PF20151"/>
    </source>
</evidence>
<feature type="transmembrane region" description="Helical" evidence="1">
    <location>
        <begin position="119"/>
        <end position="139"/>
    </location>
</feature>
<feature type="transmembrane region" description="Helical" evidence="1">
    <location>
        <begin position="54"/>
        <end position="73"/>
    </location>
</feature>
<dbReference type="EMBL" id="GL945429">
    <property type="protein sequence ID" value="EGO29114.1"/>
    <property type="molecule type" value="Genomic_DNA"/>
</dbReference>
<dbReference type="AlphaFoldDB" id="F8NGN2"/>
<proteinExistence type="predicted"/>
<keyword evidence="1" id="KW-1133">Transmembrane helix</keyword>
<keyword evidence="1" id="KW-0472">Membrane</keyword>
<dbReference type="GeneID" id="18817330"/>
<feature type="domain" description="DUF6533" evidence="2">
    <location>
        <begin position="19"/>
        <end position="61"/>
    </location>
</feature>
<dbReference type="KEGG" id="sla:SERLADRAFT_456453"/>
<feature type="transmembrane region" description="Helical" evidence="1">
    <location>
        <begin position="15"/>
        <end position="33"/>
    </location>
</feature>
<dbReference type="RefSeq" id="XP_007313356.1">
    <property type="nucleotide sequence ID" value="XM_007313294.1"/>
</dbReference>
<gene>
    <name evidence="3" type="ORF">SERLADRAFT_456453</name>
</gene>
<dbReference type="HOGENOM" id="CLU_138701_0_0_1"/>
<accession>F8NGN2</accession>
<dbReference type="InterPro" id="IPR045340">
    <property type="entry name" value="DUF6533"/>
</dbReference>
<protein>
    <recommendedName>
        <fullName evidence="2">DUF6533 domain-containing protein</fullName>
    </recommendedName>
</protein>
<dbReference type="Pfam" id="PF20151">
    <property type="entry name" value="DUF6533"/>
    <property type="match status" value="1"/>
</dbReference>
<dbReference type="OrthoDB" id="2689025at2759"/>
<keyword evidence="1" id="KW-0812">Transmembrane</keyword>
<reference evidence="3" key="1">
    <citation type="submission" date="2011-04" db="EMBL/GenBank/DDBJ databases">
        <title>Evolution of plant cell wall degrading machinery underlies the functional diversity of forest fungi.</title>
        <authorList>
            <consortium name="US DOE Joint Genome Institute (JGI-PGF)"/>
            <person name="Eastwood D.C."/>
            <person name="Floudas D."/>
            <person name="Binder M."/>
            <person name="Majcherczyk A."/>
            <person name="Schneider P."/>
            <person name="Aerts A."/>
            <person name="Asiegbu F.O."/>
            <person name="Baker S.E."/>
            <person name="Barry K."/>
            <person name="Bendiksby M."/>
            <person name="Blumentritt M."/>
            <person name="Coutinho P.M."/>
            <person name="Cullen D."/>
            <person name="Cullen D."/>
            <person name="Gathman A."/>
            <person name="Goodell B."/>
            <person name="Henrissat B."/>
            <person name="Ihrmark K."/>
            <person name="Kauserud H."/>
            <person name="Kohler A."/>
            <person name="LaButti K."/>
            <person name="Lapidus A."/>
            <person name="Lavin J.L."/>
            <person name="Lee Y.-H."/>
            <person name="Lindquist E."/>
            <person name="Lilly W."/>
            <person name="Lucas S."/>
            <person name="Morin E."/>
            <person name="Murat C."/>
            <person name="Oguiza J.A."/>
            <person name="Park J."/>
            <person name="Pisabarro A.G."/>
            <person name="Riley R."/>
            <person name="Rosling A."/>
            <person name="Salamov A."/>
            <person name="Schmidt O."/>
            <person name="Schmutz J."/>
            <person name="Skrede I."/>
            <person name="Stenlid J."/>
            <person name="Wiebenga A."/>
            <person name="Xie X."/>
            <person name="Kues U."/>
            <person name="Hibbett D.S."/>
            <person name="Hoffmeister D."/>
            <person name="Hogberg N."/>
            <person name="Martin F."/>
            <person name="Grigoriev I.V."/>
            <person name="Watkinson S.C."/>
        </authorList>
    </citation>
    <scope>NUCLEOTIDE SEQUENCE</scope>
    <source>
        <strain evidence="3">S7.9</strain>
    </source>
</reference>
<name>F8NGN2_SERL9</name>
<evidence type="ECO:0000256" key="1">
    <source>
        <dbReference type="SAM" id="Phobius"/>
    </source>
</evidence>
<evidence type="ECO:0000313" key="3">
    <source>
        <dbReference type="EMBL" id="EGO29114.1"/>
    </source>
</evidence>
<organism>
    <name type="scientific">Serpula lacrymans var. lacrymans (strain S7.9)</name>
    <name type="common">Dry rot fungus</name>
    <dbReference type="NCBI Taxonomy" id="578457"/>
    <lineage>
        <taxon>Eukaryota</taxon>
        <taxon>Fungi</taxon>
        <taxon>Dikarya</taxon>
        <taxon>Basidiomycota</taxon>
        <taxon>Agaricomycotina</taxon>
        <taxon>Agaricomycetes</taxon>
        <taxon>Agaricomycetidae</taxon>
        <taxon>Boletales</taxon>
        <taxon>Coniophorineae</taxon>
        <taxon>Serpulaceae</taxon>
        <taxon>Serpula</taxon>
    </lineage>
</organism>
<sequence>MSSESVSSASLNMDLMMILIPFSIIVYDYALTFTMEVERFWLRPSRTWPTQLFFVNRYLLIGGRIPMMVQATLPTISPHSSVCRGFQLCSQATLILSQLITGALMIMRVYALYDQSRRLLYALLVIAVAIVAEACWAIFSPVTNANLPITSIGCGDPLSSAEALRT</sequence>
<feature type="transmembrane region" description="Helical" evidence="1">
    <location>
        <begin position="85"/>
        <end position="107"/>
    </location>
</feature>